<dbReference type="Proteomes" id="UP000253090">
    <property type="component" value="Unassembled WGS sequence"/>
</dbReference>
<dbReference type="PANTHER" id="PTHR43649">
    <property type="entry name" value="ARABINOSE-BINDING PROTEIN-RELATED"/>
    <property type="match status" value="1"/>
</dbReference>
<dbReference type="Pfam" id="PF01547">
    <property type="entry name" value="SBP_bac_1"/>
    <property type="match status" value="1"/>
</dbReference>
<dbReference type="SUPFAM" id="SSF53850">
    <property type="entry name" value="Periplasmic binding protein-like II"/>
    <property type="match status" value="1"/>
</dbReference>
<dbReference type="Gene3D" id="3.40.190.10">
    <property type="entry name" value="Periplasmic binding protein-like II"/>
    <property type="match status" value="1"/>
</dbReference>
<protein>
    <submittedName>
        <fullName evidence="1">Extracellular solute-binding protein</fullName>
    </submittedName>
</protein>
<dbReference type="EMBL" id="QPJW01000008">
    <property type="protein sequence ID" value="RCX17728.1"/>
    <property type="molecule type" value="Genomic_DNA"/>
</dbReference>
<reference evidence="1 2" key="1">
    <citation type="submission" date="2018-07" db="EMBL/GenBank/DDBJ databases">
        <title>Genomic Encyclopedia of Type Strains, Phase III (KMG-III): the genomes of soil and plant-associated and newly described type strains.</title>
        <authorList>
            <person name="Whitman W."/>
        </authorList>
    </citation>
    <scope>NUCLEOTIDE SEQUENCE [LARGE SCALE GENOMIC DNA]</scope>
    <source>
        <strain evidence="1 2">CECT 8333</strain>
    </source>
</reference>
<dbReference type="InterPro" id="IPR006059">
    <property type="entry name" value="SBP"/>
</dbReference>
<sequence length="252" mass="28111">MTWEQYAELAKSLTKGEGTEKQWGGYYADWLTAPLGALQEGTTILDDNLDPVGNWLDYLDRLYYKDGSHMSYKQMKAESIDWIKQFESGNVAMLINGEWTLNMLKADIEAGKTDIDFDMAPLPLPEGTKDPITVGGVSTFIGINPKSEHTDAAFKFVQFVTGEQGGALIAESSVLPAYSSDKTKEAFLNATGIQGSGYFFETNTVVENQPVPQIDEVNRVYSEQRDLFLFQEQDSAAAIQNFMKNRQSVLNR</sequence>
<organism evidence="1 2">
    <name type="scientific">Fontibacillus phaseoli</name>
    <dbReference type="NCBI Taxonomy" id="1416533"/>
    <lineage>
        <taxon>Bacteria</taxon>
        <taxon>Bacillati</taxon>
        <taxon>Bacillota</taxon>
        <taxon>Bacilli</taxon>
        <taxon>Bacillales</taxon>
        <taxon>Paenibacillaceae</taxon>
        <taxon>Fontibacillus</taxon>
    </lineage>
</organism>
<dbReference type="InterPro" id="IPR050490">
    <property type="entry name" value="Bact_solute-bd_prot1"/>
</dbReference>
<gene>
    <name evidence="1" type="ORF">DFP94_10888</name>
</gene>
<evidence type="ECO:0000313" key="2">
    <source>
        <dbReference type="Proteomes" id="UP000253090"/>
    </source>
</evidence>
<keyword evidence="2" id="KW-1185">Reference proteome</keyword>
<evidence type="ECO:0000313" key="1">
    <source>
        <dbReference type="EMBL" id="RCX17728.1"/>
    </source>
</evidence>
<dbReference type="OrthoDB" id="9782846at2"/>
<proteinExistence type="predicted"/>
<dbReference type="AlphaFoldDB" id="A0A369BAV7"/>
<comment type="caution">
    <text evidence="1">The sequence shown here is derived from an EMBL/GenBank/DDBJ whole genome shotgun (WGS) entry which is preliminary data.</text>
</comment>
<dbReference type="PANTHER" id="PTHR43649:SF30">
    <property type="entry name" value="ABC TRANSPORTER SUBSTRATE-BINDING PROTEIN"/>
    <property type="match status" value="1"/>
</dbReference>
<name>A0A369BAV7_9BACL</name>
<accession>A0A369BAV7</accession>